<dbReference type="NCBIfam" id="TIGR03025">
    <property type="entry name" value="EPS_sugtrans"/>
    <property type="match status" value="1"/>
</dbReference>
<dbReference type="eggNOG" id="COG2148">
    <property type="taxonomic scope" value="Bacteria"/>
</dbReference>
<dbReference type="AlphaFoldDB" id="A7NKL9"/>
<dbReference type="HOGENOM" id="CLU_024920_0_1_0"/>
<dbReference type="KEGG" id="rca:Rcas_1950"/>
<feature type="transmembrane region" description="Helical" evidence="7">
    <location>
        <begin position="289"/>
        <end position="310"/>
    </location>
</feature>
<evidence type="ECO:0000256" key="2">
    <source>
        <dbReference type="ARBA" id="ARBA00006464"/>
    </source>
</evidence>
<evidence type="ECO:0000256" key="7">
    <source>
        <dbReference type="SAM" id="Phobius"/>
    </source>
</evidence>
<organism evidence="9 10">
    <name type="scientific">Roseiflexus castenholzii (strain DSM 13941 / HLO8)</name>
    <dbReference type="NCBI Taxonomy" id="383372"/>
    <lineage>
        <taxon>Bacteria</taxon>
        <taxon>Bacillati</taxon>
        <taxon>Chloroflexota</taxon>
        <taxon>Chloroflexia</taxon>
        <taxon>Chloroflexales</taxon>
        <taxon>Roseiflexineae</taxon>
        <taxon>Roseiflexaceae</taxon>
        <taxon>Roseiflexus</taxon>
    </lineage>
</organism>
<name>A7NKL9_ROSCS</name>
<dbReference type="eggNOG" id="COG1086">
    <property type="taxonomic scope" value="Bacteria"/>
</dbReference>
<dbReference type="SUPFAM" id="SSF51735">
    <property type="entry name" value="NAD(P)-binding Rossmann-fold domains"/>
    <property type="match status" value="1"/>
</dbReference>
<keyword evidence="10" id="KW-1185">Reference proteome</keyword>
<protein>
    <submittedName>
        <fullName evidence="9">Undecaprenyl-phosphate galactose phosphotransferase</fullName>
        <ecNumber evidence="9">2.7.8.6</ecNumber>
    </submittedName>
</protein>
<dbReference type="PANTHER" id="PTHR30576">
    <property type="entry name" value="COLANIC BIOSYNTHESIS UDP-GLUCOSE LIPID CARRIER TRANSFERASE"/>
    <property type="match status" value="1"/>
</dbReference>
<dbReference type="PANTHER" id="PTHR30576:SF0">
    <property type="entry name" value="UNDECAPRENYL-PHOSPHATE N-ACETYLGALACTOSAMINYL 1-PHOSPHATE TRANSFERASE-RELATED"/>
    <property type="match status" value="1"/>
</dbReference>
<feature type="transmembrane region" description="Helical" evidence="7">
    <location>
        <begin position="48"/>
        <end position="69"/>
    </location>
</feature>
<evidence type="ECO:0000259" key="8">
    <source>
        <dbReference type="Pfam" id="PF02397"/>
    </source>
</evidence>
<evidence type="ECO:0000256" key="4">
    <source>
        <dbReference type="ARBA" id="ARBA00022692"/>
    </source>
</evidence>
<reference evidence="9 10" key="1">
    <citation type="submission" date="2007-08" db="EMBL/GenBank/DDBJ databases">
        <title>Complete sequence of Roseiflexus castenholzii DSM 13941.</title>
        <authorList>
            <consortium name="US DOE Joint Genome Institute"/>
            <person name="Copeland A."/>
            <person name="Lucas S."/>
            <person name="Lapidus A."/>
            <person name="Barry K."/>
            <person name="Glavina del Rio T."/>
            <person name="Dalin E."/>
            <person name="Tice H."/>
            <person name="Pitluck S."/>
            <person name="Thompson L.S."/>
            <person name="Brettin T."/>
            <person name="Bruce D."/>
            <person name="Detter J.C."/>
            <person name="Han C."/>
            <person name="Tapia R."/>
            <person name="Schmutz J."/>
            <person name="Larimer F."/>
            <person name="Land M."/>
            <person name="Hauser L."/>
            <person name="Kyrpides N."/>
            <person name="Mikhailova N."/>
            <person name="Bryant D.A."/>
            <person name="Hanada S."/>
            <person name="Tsukatani Y."/>
            <person name="Richardson P."/>
        </authorList>
    </citation>
    <scope>NUCLEOTIDE SEQUENCE [LARGE SCALE GENOMIC DNA]</scope>
    <source>
        <strain evidence="10">DSM 13941 / HLO8</strain>
    </source>
</reference>
<comment type="similarity">
    <text evidence="2">Belongs to the bacterial sugar transferase family.</text>
</comment>
<dbReference type="InterPro" id="IPR017475">
    <property type="entry name" value="EPS_sugar_tfrase"/>
</dbReference>
<evidence type="ECO:0000256" key="5">
    <source>
        <dbReference type="ARBA" id="ARBA00022989"/>
    </source>
</evidence>
<evidence type="ECO:0000256" key="1">
    <source>
        <dbReference type="ARBA" id="ARBA00004141"/>
    </source>
</evidence>
<keyword evidence="4 7" id="KW-0812">Transmembrane</keyword>
<keyword evidence="6 7" id="KW-0472">Membrane</keyword>
<dbReference type="GO" id="GO:0016020">
    <property type="term" value="C:membrane"/>
    <property type="evidence" value="ECO:0007669"/>
    <property type="project" value="UniProtKB-SubCell"/>
</dbReference>
<feature type="transmembrane region" description="Helical" evidence="7">
    <location>
        <begin position="81"/>
        <end position="101"/>
    </location>
</feature>
<dbReference type="InterPro" id="IPR036291">
    <property type="entry name" value="NAD(P)-bd_dom_sf"/>
</dbReference>
<keyword evidence="3 9" id="KW-0808">Transferase</keyword>
<feature type="transmembrane region" description="Helical" evidence="7">
    <location>
        <begin position="116"/>
        <end position="135"/>
    </location>
</feature>
<accession>A7NKL9</accession>
<dbReference type="EMBL" id="CP000804">
    <property type="protein sequence ID" value="ABU58039.1"/>
    <property type="molecule type" value="Genomic_DNA"/>
</dbReference>
<dbReference type="Gene3D" id="3.40.50.720">
    <property type="entry name" value="NAD(P)-binding Rossmann-like Domain"/>
    <property type="match status" value="1"/>
</dbReference>
<dbReference type="Pfam" id="PF02397">
    <property type="entry name" value="Bac_transf"/>
    <property type="match status" value="1"/>
</dbReference>
<keyword evidence="5 7" id="KW-1133">Transmembrane helix</keyword>
<dbReference type="NCBIfam" id="TIGR03023">
    <property type="entry name" value="WcaJ_sugtrans"/>
    <property type="match status" value="1"/>
</dbReference>
<feature type="domain" description="Bacterial sugar transferase" evidence="8">
    <location>
        <begin position="284"/>
        <end position="463"/>
    </location>
</feature>
<evidence type="ECO:0000313" key="10">
    <source>
        <dbReference type="Proteomes" id="UP000000263"/>
    </source>
</evidence>
<evidence type="ECO:0000256" key="6">
    <source>
        <dbReference type="ARBA" id="ARBA00023136"/>
    </source>
</evidence>
<dbReference type="EC" id="2.7.8.6" evidence="9"/>
<dbReference type="InterPro" id="IPR003362">
    <property type="entry name" value="Bact_transf"/>
</dbReference>
<dbReference type="STRING" id="383372.Rcas_1950"/>
<evidence type="ECO:0000256" key="3">
    <source>
        <dbReference type="ARBA" id="ARBA00022679"/>
    </source>
</evidence>
<dbReference type="OrthoDB" id="9795351at2"/>
<dbReference type="Proteomes" id="UP000000263">
    <property type="component" value="Chromosome"/>
</dbReference>
<proteinExistence type="inferred from homology"/>
<comment type="subcellular location">
    <subcellularLocation>
        <location evidence="1">Membrane</location>
        <topology evidence="1">Multi-pass membrane protein</topology>
    </subcellularLocation>
</comment>
<evidence type="ECO:0000313" key="9">
    <source>
        <dbReference type="EMBL" id="ABU58039.1"/>
    </source>
</evidence>
<sequence>MVRTLLILALLACDSLALNTAFLAAFLWTARSDAEFAVVLAAVGPATWLTSLLFLNISMAVAFIGSSLYSLRRGVSRVDEFFKIIVAVSLGTFATLIINAMQPQFGRDPLPWSEGVLVSGWVGAVTGVTALRLAHRSALTALRQRGIDVRRVIIVGTRDPGRVVLNTIRRQPEMGYHVVGFISNSTPVGTLVEGVPVLGKPAALGRVIRAARADEVIIAVSGRTPAEVLDLVALAEDESVEIKLYPDAFQLITNNDVSIGDVSGLPLIGIRNVALDSPVNRALKRSLDLMVATLVLTLGSPVMLLIALLIKLESHGPVFFVQERVGLDGKPFPTFKFRTMRVDAPQIGNWTTKDDPRVTALGRFLRRYSLDELPQFINVVRGEMSVVGPRPEQPVWVERFSQSIPRYMRRHKQKAGITGWAQVNGLRGDTSIEERTRYDLYYVENWSLLFDIKIIIKTIVDILTGKNRGY</sequence>
<dbReference type="GO" id="GO:0047360">
    <property type="term" value="F:undecaprenyl-phosphate galactose phosphotransferase activity"/>
    <property type="evidence" value="ECO:0007669"/>
    <property type="project" value="UniProtKB-EC"/>
</dbReference>
<dbReference type="Pfam" id="PF13727">
    <property type="entry name" value="CoA_binding_3"/>
    <property type="match status" value="1"/>
</dbReference>
<dbReference type="InterPro" id="IPR017473">
    <property type="entry name" value="Undecaprenyl-P_gluc_Ptfrase"/>
</dbReference>
<gene>
    <name evidence="9" type="ordered locus">Rcas_1950</name>
</gene>